<dbReference type="PANTHER" id="PTHR43271">
    <property type="entry name" value="BLL2771 PROTEIN"/>
    <property type="match status" value="1"/>
</dbReference>
<dbReference type="Proteomes" id="UP000186002">
    <property type="component" value="Unassembled WGS sequence"/>
</dbReference>
<dbReference type="EMBL" id="FRBW01000002">
    <property type="protein sequence ID" value="SHM21088.1"/>
    <property type="molecule type" value="Genomic_DNA"/>
</dbReference>
<organism evidence="11 12">
    <name type="scientific">Roseibium suaedae</name>
    <dbReference type="NCBI Taxonomy" id="735517"/>
    <lineage>
        <taxon>Bacteria</taxon>
        <taxon>Pseudomonadati</taxon>
        <taxon>Pseudomonadota</taxon>
        <taxon>Alphaproteobacteria</taxon>
        <taxon>Hyphomicrobiales</taxon>
        <taxon>Stappiaceae</taxon>
        <taxon>Roseibium</taxon>
    </lineage>
</organism>
<feature type="transmembrane region" description="Helical" evidence="9">
    <location>
        <begin position="169"/>
        <end position="192"/>
    </location>
</feature>
<feature type="transmembrane region" description="Helical" evidence="9">
    <location>
        <begin position="282"/>
        <end position="300"/>
    </location>
</feature>
<evidence type="ECO:0000256" key="7">
    <source>
        <dbReference type="ARBA" id="ARBA00023136"/>
    </source>
</evidence>
<feature type="transmembrane region" description="Helical" evidence="9">
    <location>
        <begin position="46"/>
        <end position="66"/>
    </location>
</feature>
<reference evidence="11 12" key="1">
    <citation type="submission" date="2016-11" db="EMBL/GenBank/DDBJ databases">
        <authorList>
            <person name="Jaros S."/>
            <person name="Januszkiewicz K."/>
            <person name="Wedrychowicz H."/>
        </authorList>
    </citation>
    <scope>NUCLEOTIDE SEQUENCE [LARGE SCALE GENOMIC DNA]</scope>
    <source>
        <strain evidence="11 12">DSM 22153</strain>
    </source>
</reference>
<feature type="transmembrane region" description="Helical" evidence="9">
    <location>
        <begin position="335"/>
        <end position="360"/>
    </location>
</feature>
<evidence type="ECO:0000313" key="11">
    <source>
        <dbReference type="EMBL" id="SHM21088.1"/>
    </source>
</evidence>
<dbReference type="PANTHER" id="PTHR43271:SF1">
    <property type="entry name" value="INNER MEMBRANE TRANSPORT PROTEIN YNFM"/>
    <property type="match status" value="1"/>
</dbReference>
<comment type="similarity">
    <text evidence="2">Belongs to the major facilitator superfamily.</text>
</comment>
<sequence length="423" mass="44091">MRPLTHSDVQPVSTAPASSGLSLSSAADANPRWIAKDTPDFKRASWALFLAGFASFSLIYCVQPLLPAFRGTYGVNAATASLALSLTTGTLAFAILASGAYSQSIGRRGVMFVSMLLAAGFNFVAAVVPGWHWLLAARACEGLVLGGVPAVAMAYLAEEIDPRHLGKAMGLYVGGTAFGAMVGRVGMGIVSAHASWQAAMQILGVVCLLAAVGFVLLLPPSRNFQARKIPLQAHLQLWKGHLKNPALVRLYAIGAMLTSVFTTVFNYATFRLTDAPFGLDTTAVSMIFLTYALGMVSSAYGGQLADRFGRKVMLSTGFSVVLVGVLLTLPDQLGWVIAGISLITIGFFIGHAAASGAVGANAGNAKSHASSLYLLFYYIGASVTGSLGGWFWIHGGWTAVAGLTAAAALTGLVLSLSFSRTEV</sequence>
<evidence type="ECO:0000256" key="2">
    <source>
        <dbReference type="ARBA" id="ARBA00008335"/>
    </source>
</evidence>
<feature type="region of interest" description="Disordered" evidence="8">
    <location>
        <begin position="1"/>
        <end position="24"/>
    </location>
</feature>
<keyword evidence="5 9" id="KW-0812">Transmembrane</keyword>
<keyword evidence="3" id="KW-0813">Transport</keyword>
<feature type="transmembrane region" description="Helical" evidence="9">
    <location>
        <begin position="246"/>
        <end position="270"/>
    </location>
</feature>
<evidence type="ECO:0000256" key="4">
    <source>
        <dbReference type="ARBA" id="ARBA00022475"/>
    </source>
</evidence>
<feature type="compositionally biased region" description="Low complexity" evidence="8">
    <location>
        <begin position="13"/>
        <end position="24"/>
    </location>
</feature>
<dbReference type="GO" id="GO:0005886">
    <property type="term" value="C:plasma membrane"/>
    <property type="evidence" value="ECO:0007669"/>
    <property type="project" value="UniProtKB-SubCell"/>
</dbReference>
<keyword evidence="6 9" id="KW-1133">Transmembrane helix</keyword>
<protein>
    <submittedName>
        <fullName evidence="11">MFS transporter, YNFM family, putative membrane transport protein</fullName>
    </submittedName>
</protein>
<feature type="transmembrane region" description="Helical" evidence="9">
    <location>
        <begin position="109"/>
        <end position="129"/>
    </location>
</feature>
<keyword evidence="4" id="KW-1003">Cell membrane</keyword>
<gene>
    <name evidence="11" type="ORF">SAMN05444272_2052</name>
</gene>
<dbReference type="CDD" id="cd17324">
    <property type="entry name" value="MFS_NepI_like"/>
    <property type="match status" value="1"/>
</dbReference>
<dbReference type="PROSITE" id="PS50850">
    <property type="entry name" value="MFS"/>
    <property type="match status" value="1"/>
</dbReference>
<dbReference type="InterPro" id="IPR011701">
    <property type="entry name" value="MFS"/>
</dbReference>
<keyword evidence="7 9" id="KW-0472">Membrane</keyword>
<evidence type="ECO:0000256" key="8">
    <source>
        <dbReference type="SAM" id="MobiDB-lite"/>
    </source>
</evidence>
<feature type="transmembrane region" description="Helical" evidence="9">
    <location>
        <begin position="312"/>
        <end position="329"/>
    </location>
</feature>
<keyword evidence="12" id="KW-1185">Reference proteome</keyword>
<feature type="transmembrane region" description="Helical" evidence="9">
    <location>
        <begin position="135"/>
        <end position="157"/>
    </location>
</feature>
<dbReference type="SUPFAM" id="SSF103473">
    <property type="entry name" value="MFS general substrate transporter"/>
    <property type="match status" value="1"/>
</dbReference>
<dbReference type="InterPro" id="IPR005829">
    <property type="entry name" value="Sugar_transporter_CS"/>
</dbReference>
<accession>A0A1M7GY29</accession>
<feature type="transmembrane region" description="Helical" evidence="9">
    <location>
        <begin position="78"/>
        <end position="97"/>
    </location>
</feature>
<dbReference type="InterPro" id="IPR020846">
    <property type="entry name" value="MFS_dom"/>
</dbReference>
<evidence type="ECO:0000256" key="5">
    <source>
        <dbReference type="ARBA" id="ARBA00022692"/>
    </source>
</evidence>
<feature type="transmembrane region" description="Helical" evidence="9">
    <location>
        <begin position="372"/>
        <end position="393"/>
    </location>
</feature>
<dbReference type="STRING" id="735517.SAMN05444272_2052"/>
<feature type="domain" description="Major facilitator superfamily (MFS) profile" evidence="10">
    <location>
        <begin position="40"/>
        <end position="423"/>
    </location>
</feature>
<dbReference type="InterPro" id="IPR036259">
    <property type="entry name" value="MFS_trans_sf"/>
</dbReference>
<dbReference type="OrthoDB" id="63984at2"/>
<evidence type="ECO:0000313" key="12">
    <source>
        <dbReference type="Proteomes" id="UP000186002"/>
    </source>
</evidence>
<evidence type="ECO:0000256" key="6">
    <source>
        <dbReference type="ARBA" id="ARBA00022989"/>
    </source>
</evidence>
<comment type="subcellular location">
    <subcellularLocation>
        <location evidence="1">Cell membrane</location>
        <topology evidence="1">Multi-pass membrane protein</topology>
    </subcellularLocation>
</comment>
<dbReference type="RefSeq" id="WP_073012594.1">
    <property type="nucleotide sequence ID" value="NZ_FRBW01000002.1"/>
</dbReference>
<dbReference type="Pfam" id="PF07690">
    <property type="entry name" value="MFS_1"/>
    <property type="match status" value="1"/>
</dbReference>
<feature type="transmembrane region" description="Helical" evidence="9">
    <location>
        <begin position="198"/>
        <end position="218"/>
    </location>
</feature>
<dbReference type="AlphaFoldDB" id="A0A1M7GY29"/>
<evidence type="ECO:0000256" key="3">
    <source>
        <dbReference type="ARBA" id="ARBA00022448"/>
    </source>
</evidence>
<name>A0A1M7GY29_9HYPH</name>
<feature type="transmembrane region" description="Helical" evidence="9">
    <location>
        <begin position="399"/>
        <end position="418"/>
    </location>
</feature>
<dbReference type="PROSITE" id="PS00216">
    <property type="entry name" value="SUGAR_TRANSPORT_1"/>
    <property type="match status" value="1"/>
</dbReference>
<evidence type="ECO:0000259" key="10">
    <source>
        <dbReference type="PROSITE" id="PS50850"/>
    </source>
</evidence>
<dbReference type="Gene3D" id="1.20.1250.20">
    <property type="entry name" value="MFS general substrate transporter like domains"/>
    <property type="match status" value="1"/>
</dbReference>
<evidence type="ECO:0000256" key="1">
    <source>
        <dbReference type="ARBA" id="ARBA00004651"/>
    </source>
</evidence>
<dbReference type="GO" id="GO:0022857">
    <property type="term" value="F:transmembrane transporter activity"/>
    <property type="evidence" value="ECO:0007669"/>
    <property type="project" value="InterPro"/>
</dbReference>
<proteinExistence type="inferred from homology"/>
<evidence type="ECO:0000256" key="9">
    <source>
        <dbReference type="SAM" id="Phobius"/>
    </source>
</evidence>